<dbReference type="HOGENOM" id="CLU_1747934_0_0_6"/>
<dbReference type="Proteomes" id="UP000000393">
    <property type="component" value="Plasmid pNWAT02"/>
</dbReference>
<dbReference type="AlphaFoldDB" id="D8KCG6"/>
<evidence type="ECO:0008006" key="5">
    <source>
        <dbReference type="Google" id="ProtNLM"/>
    </source>
</evidence>
<evidence type="ECO:0000313" key="3">
    <source>
        <dbReference type="EMBL" id="ADJ29907.1"/>
    </source>
</evidence>
<feature type="coiled-coil region" evidence="1">
    <location>
        <begin position="68"/>
        <end position="113"/>
    </location>
</feature>
<dbReference type="OrthoDB" id="7069360at2"/>
<keyword evidence="3" id="KW-0614">Plasmid</keyword>
<evidence type="ECO:0000256" key="2">
    <source>
        <dbReference type="SAM" id="MobiDB-lite"/>
    </source>
</evidence>
<organism evidence="3 4">
    <name type="scientific">Nitrosococcus watsoni (strain C-113)</name>
    <dbReference type="NCBI Taxonomy" id="105559"/>
    <lineage>
        <taxon>Bacteria</taxon>
        <taxon>Pseudomonadati</taxon>
        <taxon>Pseudomonadota</taxon>
        <taxon>Gammaproteobacteria</taxon>
        <taxon>Chromatiales</taxon>
        <taxon>Chromatiaceae</taxon>
        <taxon>Nitrosococcus</taxon>
    </lineage>
</organism>
<gene>
    <name evidence="3" type="ordered locus">Nwat_3194</name>
</gene>
<sequence length="146" mass="16206">MSYTLGEAAKAAGKSKTTIKRALDKGRISGKKNEIGEWEIEPVELHRVYPKIEPGTVTAGIPESTPGNGALQARLDAAEREAALLREQHDRERRQLESTIEDLRADRDQWRQQATALLPDQREKEARQQPTGGRIARAWAALTGKA</sequence>
<geneLocation type="plasmid" evidence="3 4">
    <name>pNWAT02</name>
</geneLocation>
<keyword evidence="4" id="KW-1185">Reference proteome</keyword>
<evidence type="ECO:0000313" key="4">
    <source>
        <dbReference type="Proteomes" id="UP000000393"/>
    </source>
</evidence>
<dbReference type="EMBL" id="CP002088">
    <property type="protein sequence ID" value="ADJ29907.1"/>
    <property type="molecule type" value="Genomic_DNA"/>
</dbReference>
<name>D8KCG6_NITWC</name>
<reference evidence="4" key="1">
    <citation type="submission" date="2010-06" db="EMBL/GenBank/DDBJ databases">
        <title>Complete sequence of plasmid2 of Nitrosococcus watsoni C-113.</title>
        <authorList>
            <person name="Lucas S."/>
            <person name="Copeland A."/>
            <person name="Lapidus A."/>
            <person name="Cheng J.-F."/>
            <person name="Bruce D."/>
            <person name="Goodwin L."/>
            <person name="Pitluck S."/>
            <person name="Malfatti S.A."/>
            <person name="Chain P.S.G."/>
            <person name="Land M."/>
            <person name="Hauser L."/>
            <person name="Kyrpides N."/>
            <person name="Ivanova N."/>
            <person name="Cambell M.A."/>
            <person name="Heidelberg J.F."/>
            <person name="Klotz M.G."/>
            <person name="Woyke T."/>
        </authorList>
    </citation>
    <scope>NUCLEOTIDE SEQUENCE [LARGE SCALE GENOMIC DNA]</scope>
    <source>
        <strain evidence="4">C-113</strain>
        <plasmid evidence="4">pNWAT02</plasmid>
    </source>
</reference>
<feature type="region of interest" description="Disordered" evidence="2">
    <location>
        <begin position="114"/>
        <end position="134"/>
    </location>
</feature>
<evidence type="ECO:0000256" key="1">
    <source>
        <dbReference type="SAM" id="Coils"/>
    </source>
</evidence>
<dbReference type="KEGG" id="nwa:Nwat_3194"/>
<dbReference type="RefSeq" id="WP_013221954.1">
    <property type="nucleotide sequence ID" value="NC_014317.1"/>
</dbReference>
<proteinExistence type="predicted"/>
<keyword evidence="1" id="KW-0175">Coiled coil</keyword>
<accession>D8KCG6</accession>
<protein>
    <recommendedName>
        <fullName evidence="5">Recombinase</fullName>
    </recommendedName>
</protein>
<dbReference type="eggNOG" id="ENOG5033M6D">
    <property type="taxonomic scope" value="Bacteria"/>
</dbReference>